<reference evidence="3" key="1">
    <citation type="submission" date="2016-04" db="EMBL/GenBank/DDBJ databases">
        <title>Cephalotus genome sequencing.</title>
        <authorList>
            <person name="Fukushima K."/>
            <person name="Hasebe M."/>
            <person name="Fang X."/>
        </authorList>
    </citation>
    <scope>NUCLEOTIDE SEQUENCE [LARGE SCALE GENOMIC DNA]</scope>
    <source>
        <strain evidence="3">cv. St1</strain>
    </source>
</reference>
<gene>
    <name evidence="2" type="ORF">CFOL_v3_01351</name>
</gene>
<dbReference type="GO" id="GO:0003676">
    <property type="term" value="F:nucleic acid binding"/>
    <property type="evidence" value="ECO:0007669"/>
    <property type="project" value="InterPro"/>
</dbReference>
<dbReference type="PANTHER" id="PTHR48475:SF2">
    <property type="entry name" value="RIBONUCLEASE H"/>
    <property type="match status" value="1"/>
</dbReference>
<evidence type="ECO:0000259" key="1">
    <source>
        <dbReference type="Pfam" id="PF13456"/>
    </source>
</evidence>
<evidence type="ECO:0000313" key="2">
    <source>
        <dbReference type="EMBL" id="GAV57815.1"/>
    </source>
</evidence>
<dbReference type="Pfam" id="PF13456">
    <property type="entry name" value="RVT_3"/>
    <property type="match status" value="1"/>
</dbReference>
<dbReference type="CDD" id="cd09279">
    <property type="entry name" value="RNase_HI_like"/>
    <property type="match status" value="1"/>
</dbReference>
<dbReference type="AlphaFoldDB" id="A0A1Q3AQ87"/>
<dbReference type="PANTHER" id="PTHR48475">
    <property type="entry name" value="RIBONUCLEASE H"/>
    <property type="match status" value="1"/>
</dbReference>
<dbReference type="SUPFAM" id="SSF53098">
    <property type="entry name" value="Ribonuclease H-like"/>
    <property type="match status" value="1"/>
</dbReference>
<dbReference type="InterPro" id="IPR002156">
    <property type="entry name" value="RNaseH_domain"/>
</dbReference>
<evidence type="ECO:0000313" key="3">
    <source>
        <dbReference type="Proteomes" id="UP000187406"/>
    </source>
</evidence>
<dbReference type="EMBL" id="BDDD01000042">
    <property type="protein sequence ID" value="GAV57815.1"/>
    <property type="molecule type" value="Genomic_DNA"/>
</dbReference>
<accession>A0A1Q3AQ87</accession>
<sequence>LTDKPLRQVLAKPDMSGILVKWFVELGEYDVKFEAKPAIKSQVLTDFVGDNTVTECTEEDSLENEKGLWQLSVDGSSRVSRSGACLVLTSPDGWTLEYALRFGFKATNNEVEWEALIARLTIAKHLEVQKIEVSNDSKLVVSLVSREYEAIEDSMAKYLAHVQSLKSTFQVFRVLKVPRAENARGNQLSKLATTGEIERNRAILVDYLDKPTISEVEVMDIDIQQEPNWMIPFINWLRDGILPEDPEEARRLVYRSNCYQFKEGILYKRSFSFPWLRCLTPSEGDYALREVHEGVCENNAEGRNLSNKLLRQGYF</sequence>
<dbReference type="Proteomes" id="UP000187406">
    <property type="component" value="Unassembled WGS sequence"/>
</dbReference>
<feature type="non-terminal residue" evidence="2">
    <location>
        <position position="1"/>
    </location>
</feature>
<keyword evidence="3" id="KW-1185">Reference proteome</keyword>
<protein>
    <submittedName>
        <fullName evidence="2">RVT_3 domain-containing protein</fullName>
    </submittedName>
</protein>
<dbReference type="InterPro" id="IPR036397">
    <property type="entry name" value="RNaseH_sf"/>
</dbReference>
<dbReference type="InParanoid" id="A0A1Q3AQ87"/>
<proteinExistence type="predicted"/>
<dbReference type="InterPro" id="IPR012337">
    <property type="entry name" value="RNaseH-like_sf"/>
</dbReference>
<dbReference type="OrthoDB" id="1938096at2759"/>
<organism evidence="2 3">
    <name type="scientific">Cephalotus follicularis</name>
    <name type="common">Albany pitcher plant</name>
    <dbReference type="NCBI Taxonomy" id="3775"/>
    <lineage>
        <taxon>Eukaryota</taxon>
        <taxon>Viridiplantae</taxon>
        <taxon>Streptophyta</taxon>
        <taxon>Embryophyta</taxon>
        <taxon>Tracheophyta</taxon>
        <taxon>Spermatophyta</taxon>
        <taxon>Magnoliopsida</taxon>
        <taxon>eudicotyledons</taxon>
        <taxon>Gunneridae</taxon>
        <taxon>Pentapetalae</taxon>
        <taxon>rosids</taxon>
        <taxon>fabids</taxon>
        <taxon>Oxalidales</taxon>
        <taxon>Cephalotaceae</taxon>
        <taxon>Cephalotus</taxon>
    </lineage>
</organism>
<dbReference type="Gene3D" id="3.30.420.10">
    <property type="entry name" value="Ribonuclease H-like superfamily/Ribonuclease H"/>
    <property type="match status" value="1"/>
</dbReference>
<feature type="domain" description="RNase H type-1" evidence="1">
    <location>
        <begin position="73"/>
        <end position="191"/>
    </location>
</feature>
<name>A0A1Q3AQ87_CEPFO</name>
<dbReference type="GO" id="GO:0004523">
    <property type="term" value="F:RNA-DNA hybrid ribonuclease activity"/>
    <property type="evidence" value="ECO:0007669"/>
    <property type="project" value="InterPro"/>
</dbReference>
<comment type="caution">
    <text evidence="2">The sequence shown here is derived from an EMBL/GenBank/DDBJ whole genome shotgun (WGS) entry which is preliminary data.</text>
</comment>